<reference evidence="1 2" key="1">
    <citation type="submission" date="2016-08" db="EMBL/GenBank/DDBJ databases">
        <title>Genome sequencing of Paenibacillus sp. TI45-13ar, isolated from Korean traditional nuruk.</title>
        <authorList>
            <person name="Kim S.-J."/>
        </authorList>
    </citation>
    <scope>NUCLEOTIDE SEQUENCE [LARGE SCALE GENOMIC DNA]</scope>
    <source>
        <strain evidence="1 2">TI45-13ar</strain>
    </source>
</reference>
<accession>A0A1E3L429</accession>
<dbReference type="Pfam" id="PF13075">
    <property type="entry name" value="DUF3939"/>
    <property type="match status" value="1"/>
</dbReference>
<comment type="caution">
    <text evidence="1">The sequence shown here is derived from an EMBL/GenBank/DDBJ whole genome shotgun (WGS) entry which is preliminary data.</text>
</comment>
<evidence type="ECO:0008006" key="3">
    <source>
        <dbReference type="Google" id="ProtNLM"/>
    </source>
</evidence>
<protein>
    <recommendedName>
        <fullName evidence="3">DUF3939 domain-containing protein</fullName>
    </recommendedName>
</protein>
<evidence type="ECO:0000313" key="2">
    <source>
        <dbReference type="Proteomes" id="UP000094578"/>
    </source>
</evidence>
<proteinExistence type="predicted"/>
<evidence type="ECO:0000313" key="1">
    <source>
        <dbReference type="EMBL" id="ODP28572.1"/>
    </source>
</evidence>
<dbReference type="Proteomes" id="UP000094578">
    <property type="component" value="Unassembled WGS sequence"/>
</dbReference>
<dbReference type="InterPro" id="IPR025071">
    <property type="entry name" value="DUF3939"/>
</dbReference>
<dbReference type="EMBL" id="MDER01000035">
    <property type="protein sequence ID" value="ODP28572.1"/>
    <property type="molecule type" value="Genomic_DNA"/>
</dbReference>
<name>A0A1E3L429_9BACL</name>
<dbReference type="RefSeq" id="WP_069327300.1">
    <property type="nucleotide sequence ID" value="NZ_MDER01000035.1"/>
</dbReference>
<organism evidence="1 2">
    <name type="scientific">Paenibacillus nuruki</name>
    <dbReference type="NCBI Taxonomy" id="1886670"/>
    <lineage>
        <taxon>Bacteria</taxon>
        <taxon>Bacillati</taxon>
        <taxon>Bacillota</taxon>
        <taxon>Bacilli</taxon>
        <taxon>Bacillales</taxon>
        <taxon>Paenibacillaceae</taxon>
        <taxon>Paenibacillus</taxon>
    </lineage>
</organism>
<gene>
    <name evidence="1" type="ORF">PTI45_01867</name>
</gene>
<dbReference type="STRING" id="1886670.PTI45_01867"/>
<sequence>MSVLGLFKRKDKEDVNKFPSVHVTLDELRCAVLQFEREMGNGINRTVLMKEDNSLDLPRIARYLGGVSDQKFYLSRETFEIFAEEDKSIPYHLDRVQLAVDDYMNETGKLPIVEDSVYFEVDSRMLYQQHYLHELPEFKLYMTDQEMMVTHRQPVALPDVKAQEDRSYVLL</sequence>
<dbReference type="AlphaFoldDB" id="A0A1E3L429"/>
<keyword evidence="2" id="KW-1185">Reference proteome</keyword>